<dbReference type="Gene3D" id="2.102.10.10">
    <property type="entry name" value="Rieske [2Fe-2S] iron-sulphur domain"/>
    <property type="match status" value="1"/>
</dbReference>
<dbReference type="GO" id="GO:0016705">
    <property type="term" value="F:oxidoreductase activity, acting on paired donors, with incorporation or reduction of molecular oxygen"/>
    <property type="evidence" value="ECO:0007669"/>
    <property type="project" value="UniProtKB-ARBA"/>
</dbReference>
<dbReference type="InterPro" id="IPR015879">
    <property type="entry name" value="Ring_hydroxy_dOase_asu_C_dom"/>
</dbReference>
<dbReference type="InterPro" id="IPR001663">
    <property type="entry name" value="Rng_hydr_dOase-A"/>
</dbReference>
<proteinExistence type="predicted"/>
<dbReference type="AlphaFoldDB" id="A0A6J4RBV6"/>
<evidence type="ECO:0000256" key="1">
    <source>
        <dbReference type="ARBA" id="ARBA00001962"/>
    </source>
</evidence>
<dbReference type="GO" id="GO:0004497">
    <property type="term" value="F:monooxygenase activity"/>
    <property type="evidence" value="ECO:0007669"/>
    <property type="project" value="UniProtKB-ARBA"/>
</dbReference>
<evidence type="ECO:0000256" key="2">
    <source>
        <dbReference type="ARBA" id="ARBA00022714"/>
    </source>
</evidence>
<accession>A0A6J4RBV6</accession>
<protein>
    <recommendedName>
        <fullName evidence="9">Rieske domain-containing protein</fullName>
    </recommendedName>
</protein>
<gene>
    <name evidence="10" type="ORF">AVDCRST_MAG02-2996</name>
</gene>
<dbReference type="PANTHER" id="PTHR43756">
    <property type="entry name" value="CHOLINE MONOOXYGENASE, CHLOROPLASTIC"/>
    <property type="match status" value="1"/>
</dbReference>
<dbReference type="InterPro" id="IPR017941">
    <property type="entry name" value="Rieske_2Fe-2S"/>
</dbReference>
<keyword evidence="2" id="KW-0001">2Fe-2S</keyword>
<comment type="cofactor">
    <cofactor evidence="1">
        <name>Fe cation</name>
        <dbReference type="ChEBI" id="CHEBI:24875"/>
    </cofactor>
</comment>
<evidence type="ECO:0000256" key="3">
    <source>
        <dbReference type="ARBA" id="ARBA00022723"/>
    </source>
</evidence>
<name>A0A6J4RBV6_9ACTN</name>
<dbReference type="GO" id="GO:0051537">
    <property type="term" value="F:2 iron, 2 sulfur cluster binding"/>
    <property type="evidence" value="ECO:0007669"/>
    <property type="project" value="UniProtKB-KW"/>
</dbReference>
<evidence type="ECO:0000256" key="7">
    <source>
        <dbReference type="ARBA" id="ARBA00023027"/>
    </source>
</evidence>
<dbReference type="InterPro" id="IPR015881">
    <property type="entry name" value="ARHD_Rieske_2Fe_2S"/>
</dbReference>
<dbReference type="PRINTS" id="PR00090">
    <property type="entry name" value="RNGDIOXGNASE"/>
</dbReference>
<keyword evidence="6" id="KW-0411">Iron-sulfur</keyword>
<evidence type="ECO:0000256" key="4">
    <source>
        <dbReference type="ARBA" id="ARBA00023002"/>
    </source>
</evidence>
<feature type="domain" description="Rieske" evidence="9">
    <location>
        <begin position="40"/>
        <end position="146"/>
    </location>
</feature>
<evidence type="ECO:0000313" key="10">
    <source>
        <dbReference type="EMBL" id="CAA9461360.1"/>
    </source>
</evidence>
<dbReference type="GO" id="GO:0005506">
    <property type="term" value="F:iron ion binding"/>
    <property type="evidence" value="ECO:0007669"/>
    <property type="project" value="InterPro"/>
</dbReference>
<keyword evidence="4" id="KW-0560">Oxidoreductase</keyword>
<dbReference type="PROSITE" id="PS51296">
    <property type="entry name" value="RIESKE"/>
    <property type="match status" value="1"/>
</dbReference>
<evidence type="ECO:0000256" key="8">
    <source>
        <dbReference type="SAM" id="MobiDB-lite"/>
    </source>
</evidence>
<dbReference type="SUPFAM" id="SSF50022">
    <property type="entry name" value="ISP domain"/>
    <property type="match status" value="1"/>
</dbReference>
<dbReference type="Pfam" id="PF00848">
    <property type="entry name" value="Ring_hydroxyl_A"/>
    <property type="match status" value="1"/>
</dbReference>
<evidence type="ECO:0000256" key="5">
    <source>
        <dbReference type="ARBA" id="ARBA00023004"/>
    </source>
</evidence>
<evidence type="ECO:0000256" key="6">
    <source>
        <dbReference type="ARBA" id="ARBA00023014"/>
    </source>
</evidence>
<feature type="region of interest" description="Disordered" evidence="8">
    <location>
        <begin position="402"/>
        <end position="427"/>
    </location>
</feature>
<feature type="compositionally biased region" description="Basic and acidic residues" evidence="8">
    <location>
        <begin position="403"/>
        <end position="415"/>
    </location>
</feature>
<dbReference type="Pfam" id="PF00355">
    <property type="entry name" value="Rieske"/>
    <property type="match status" value="1"/>
</dbReference>
<sequence length="427" mass="47835">MRDLTDLLKNRIPGKTLPRQFYLDGGLFEEELSRVFHANWLFAGHTCEIPEPGDYFLLPVGGEELIVLRDKEGGVRAHFNVCRHRGSRIATEPRGRSRSLVCPYHQWAYKLDGCLANARLMGGGFDAEEYRLRSAVVRELAGLIFVCLSPDESTPDFDDFFEGIGPQLRPHGLEGAKVAVRHSYEVRANWKTLVENNRECYHCRVSHPEFCMSNYDLGLPGDTRSDDGFDATLDREYRRWRDLGLAPEEISFPQGSPYRVSRLPLKEGFLTESLDGGLAAPLMGDLTDPRTGSLRIITLPNFWAHANCDYAMTTRLLPAGPDLTHVEVCFLVRGDAVEGVDYDPRRVAAVWRATCEQDWELCENNFAGIRSVAYEPGPFSPVTESSVESFVLWYLDQLGDGGNPHREDPHGEDPHGGAAIRPVPAVT</sequence>
<dbReference type="Gene3D" id="3.90.380.10">
    <property type="entry name" value="Naphthalene 1,2-dioxygenase Alpha Subunit, Chain A, domain 1"/>
    <property type="match status" value="1"/>
</dbReference>
<dbReference type="PANTHER" id="PTHR43756:SF5">
    <property type="entry name" value="CHOLINE MONOOXYGENASE, CHLOROPLASTIC"/>
    <property type="match status" value="1"/>
</dbReference>
<dbReference type="CDD" id="cd03469">
    <property type="entry name" value="Rieske_RO_Alpha_N"/>
    <property type="match status" value="1"/>
</dbReference>
<dbReference type="EMBL" id="CADCVH010000079">
    <property type="protein sequence ID" value="CAA9461360.1"/>
    <property type="molecule type" value="Genomic_DNA"/>
</dbReference>
<evidence type="ECO:0000259" key="9">
    <source>
        <dbReference type="PROSITE" id="PS51296"/>
    </source>
</evidence>
<organism evidence="10">
    <name type="scientific">uncultured Rubrobacteraceae bacterium</name>
    <dbReference type="NCBI Taxonomy" id="349277"/>
    <lineage>
        <taxon>Bacteria</taxon>
        <taxon>Bacillati</taxon>
        <taxon>Actinomycetota</taxon>
        <taxon>Rubrobacteria</taxon>
        <taxon>Rubrobacterales</taxon>
        <taxon>Rubrobacteraceae</taxon>
        <taxon>environmental samples</taxon>
    </lineage>
</organism>
<reference evidence="10" key="1">
    <citation type="submission" date="2020-02" db="EMBL/GenBank/DDBJ databases">
        <authorList>
            <person name="Meier V. D."/>
        </authorList>
    </citation>
    <scope>NUCLEOTIDE SEQUENCE</scope>
    <source>
        <strain evidence="10">AVDCRST_MAG02</strain>
    </source>
</reference>
<dbReference type="InterPro" id="IPR036922">
    <property type="entry name" value="Rieske_2Fe-2S_sf"/>
</dbReference>
<dbReference type="SUPFAM" id="SSF55961">
    <property type="entry name" value="Bet v1-like"/>
    <property type="match status" value="1"/>
</dbReference>
<dbReference type="PROSITE" id="PS00570">
    <property type="entry name" value="RING_HYDROXYL_ALPHA"/>
    <property type="match status" value="1"/>
</dbReference>
<keyword evidence="7" id="KW-0520">NAD</keyword>
<keyword evidence="5" id="KW-0408">Iron</keyword>
<keyword evidence="3" id="KW-0479">Metal-binding</keyword>